<dbReference type="Pfam" id="PF03575">
    <property type="entry name" value="Peptidase_S51"/>
    <property type="match status" value="1"/>
</dbReference>
<dbReference type="PANTHER" id="PTHR20842">
    <property type="entry name" value="PROTEASE S51 ALPHA-ASPARTYL DIPEPTIDASE"/>
    <property type="match status" value="1"/>
</dbReference>
<organism evidence="5 6">
    <name type="scientific">Candidatus Shapirobacteria bacterium CG11_big_fil_rev_8_21_14_0_20_40_12</name>
    <dbReference type="NCBI Taxonomy" id="1974889"/>
    <lineage>
        <taxon>Bacteria</taxon>
        <taxon>Candidatus Shapironibacteriota</taxon>
    </lineage>
</organism>
<dbReference type="AlphaFoldDB" id="A0A2H0KHP2"/>
<dbReference type="Proteomes" id="UP000231371">
    <property type="component" value="Unassembled WGS sequence"/>
</dbReference>
<sequence>MLTEQKSGENSIQYLYMNNGILLLTSTGLSGKAVSDKLKSIVSDPKNSSVAIITTAAEGKENNKYSQLAKKQLEEMGFVRIDFVDLERDPNKDFSFYGIIYVCGGNTFKLLKFTREADFKTSVENFLKRKGIYIGVSAGSIIVGPSIQITAEIKPDKNEVGLKDLTGFGITDLIIMPHYSLEMEGGIVAFENKYGVKVERINNSQAILIENGQKTLIE</sequence>
<keyword evidence="4" id="KW-0720">Serine protease</keyword>
<dbReference type="GO" id="GO:0008236">
    <property type="term" value="F:serine-type peptidase activity"/>
    <property type="evidence" value="ECO:0007669"/>
    <property type="project" value="UniProtKB-KW"/>
</dbReference>
<name>A0A2H0KHP2_9BACT</name>
<evidence type="ECO:0008006" key="7">
    <source>
        <dbReference type="Google" id="ProtNLM"/>
    </source>
</evidence>
<evidence type="ECO:0000256" key="2">
    <source>
        <dbReference type="ARBA" id="ARBA00022670"/>
    </source>
</evidence>
<evidence type="ECO:0000313" key="6">
    <source>
        <dbReference type="Proteomes" id="UP000231371"/>
    </source>
</evidence>
<accession>A0A2H0KHP2</accession>
<evidence type="ECO:0000256" key="3">
    <source>
        <dbReference type="ARBA" id="ARBA00022801"/>
    </source>
</evidence>
<dbReference type="GO" id="GO:0006508">
    <property type="term" value="P:proteolysis"/>
    <property type="evidence" value="ECO:0007669"/>
    <property type="project" value="UniProtKB-KW"/>
</dbReference>
<dbReference type="SUPFAM" id="SSF52317">
    <property type="entry name" value="Class I glutamine amidotransferase-like"/>
    <property type="match status" value="1"/>
</dbReference>
<dbReference type="InterPro" id="IPR029062">
    <property type="entry name" value="Class_I_gatase-like"/>
</dbReference>
<evidence type="ECO:0000313" key="5">
    <source>
        <dbReference type="EMBL" id="PIQ69904.1"/>
    </source>
</evidence>
<keyword evidence="3" id="KW-0378">Hydrolase</keyword>
<dbReference type="InterPro" id="IPR005320">
    <property type="entry name" value="Peptidase_S51"/>
</dbReference>
<comment type="caution">
    <text evidence="5">The sequence shown here is derived from an EMBL/GenBank/DDBJ whole genome shotgun (WGS) entry which is preliminary data.</text>
</comment>
<protein>
    <recommendedName>
        <fullName evidence="7">Peptidase</fullName>
    </recommendedName>
</protein>
<evidence type="ECO:0000256" key="4">
    <source>
        <dbReference type="ARBA" id="ARBA00022825"/>
    </source>
</evidence>
<gene>
    <name evidence="5" type="ORF">COV89_03275</name>
</gene>
<evidence type="ECO:0000256" key="1">
    <source>
        <dbReference type="ARBA" id="ARBA00006534"/>
    </source>
</evidence>
<dbReference type="EMBL" id="PCVI01000052">
    <property type="protein sequence ID" value="PIQ69904.1"/>
    <property type="molecule type" value="Genomic_DNA"/>
</dbReference>
<keyword evidence="2" id="KW-0645">Protease</keyword>
<dbReference type="PANTHER" id="PTHR20842:SF0">
    <property type="entry name" value="ALPHA-ASPARTYL DIPEPTIDASE"/>
    <property type="match status" value="1"/>
</dbReference>
<proteinExistence type="inferred from homology"/>
<dbReference type="Gene3D" id="3.40.50.880">
    <property type="match status" value="1"/>
</dbReference>
<comment type="similarity">
    <text evidence="1">Belongs to the peptidase S51 family.</text>
</comment>
<reference evidence="5 6" key="1">
    <citation type="submission" date="2017-09" db="EMBL/GenBank/DDBJ databases">
        <title>Depth-based differentiation of microbial function through sediment-hosted aquifers and enrichment of novel symbionts in the deep terrestrial subsurface.</title>
        <authorList>
            <person name="Probst A.J."/>
            <person name="Ladd B."/>
            <person name="Jarett J.K."/>
            <person name="Geller-Mcgrath D.E."/>
            <person name="Sieber C.M."/>
            <person name="Emerson J.B."/>
            <person name="Anantharaman K."/>
            <person name="Thomas B.C."/>
            <person name="Malmstrom R."/>
            <person name="Stieglmeier M."/>
            <person name="Klingl A."/>
            <person name="Woyke T."/>
            <person name="Ryan C.M."/>
            <person name="Banfield J.F."/>
        </authorList>
    </citation>
    <scope>NUCLEOTIDE SEQUENCE [LARGE SCALE GENOMIC DNA]</scope>
    <source>
        <strain evidence="5">CG11_big_fil_rev_8_21_14_0_20_40_12</strain>
    </source>
</reference>